<dbReference type="EMBL" id="VUOB01000010">
    <property type="protein sequence ID" value="KAA2264883.1"/>
    <property type="molecule type" value="Genomic_DNA"/>
</dbReference>
<dbReference type="OrthoDB" id="3671213at2"/>
<reference evidence="2 3" key="2">
    <citation type="submission" date="2019-09" db="EMBL/GenBank/DDBJ databases">
        <authorList>
            <person name="Jin C."/>
        </authorList>
    </citation>
    <scope>NUCLEOTIDE SEQUENCE [LARGE SCALE GENOMIC DNA]</scope>
    <source>
        <strain evidence="2 3">AN110305</strain>
    </source>
</reference>
<dbReference type="Pfam" id="PF11716">
    <property type="entry name" value="MDMPI_N"/>
    <property type="match status" value="1"/>
</dbReference>
<feature type="domain" description="Mycothiol-dependent maleylpyruvate isomerase metal-binding" evidence="1">
    <location>
        <begin position="8"/>
        <end position="131"/>
    </location>
</feature>
<sequence length="252" mass="27301">MEHADLVRQVEIQAAALRAAVLAAGPDTSVPTCPGWTVQKLVAHVARVHGWAAEALRTSPTAPVPDFPSAPRDWDELLAWWDERRDTLLDRLRSTPPDAPAWTFSSPDGPSFAGFWARRQAHETAVHRLDAEHALAGSDNPSVLPTLLFEPEFAADGIEEMLFDMMPRVRSHWAESPATGRVLLHAADVGRAWEVRLAAGELPEVGPTRDSATTEDASIVGTADAVYRATWGRPSTAVRTGDATLLAALRTP</sequence>
<dbReference type="Gene3D" id="1.20.120.450">
    <property type="entry name" value="dinb family like domain"/>
    <property type="match status" value="1"/>
</dbReference>
<dbReference type="GO" id="GO:0016853">
    <property type="term" value="F:isomerase activity"/>
    <property type="evidence" value="ECO:0007669"/>
    <property type="project" value="UniProtKB-KW"/>
</dbReference>
<proteinExistence type="predicted"/>
<dbReference type="RefSeq" id="WP_149848680.1">
    <property type="nucleotide sequence ID" value="NZ_VUOB01000010.1"/>
</dbReference>
<dbReference type="NCBIfam" id="TIGR03083">
    <property type="entry name" value="maleylpyruvate isomerase family mycothiol-dependent enzyme"/>
    <property type="match status" value="1"/>
</dbReference>
<name>A0A5B2XNE2_9PSEU</name>
<dbReference type="PANTHER" id="PTHR40758:SF1">
    <property type="entry name" value="CONSERVED PROTEIN"/>
    <property type="match status" value="1"/>
</dbReference>
<keyword evidence="2" id="KW-0413">Isomerase</keyword>
<dbReference type="InterPro" id="IPR034660">
    <property type="entry name" value="DinB/YfiT-like"/>
</dbReference>
<dbReference type="SUPFAM" id="SSF109854">
    <property type="entry name" value="DinB/YfiT-like putative metalloenzymes"/>
    <property type="match status" value="1"/>
</dbReference>
<keyword evidence="2" id="KW-0670">Pyruvate</keyword>
<evidence type="ECO:0000313" key="3">
    <source>
        <dbReference type="Proteomes" id="UP000323454"/>
    </source>
</evidence>
<dbReference type="PANTHER" id="PTHR40758">
    <property type="entry name" value="CONSERVED PROTEIN"/>
    <property type="match status" value="1"/>
</dbReference>
<evidence type="ECO:0000313" key="2">
    <source>
        <dbReference type="EMBL" id="KAA2264883.1"/>
    </source>
</evidence>
<keyword evidence="3" id="KW-1185">Reference proteome</keyword>
<gene>
    <name evidence="2" type="ORF">F0L68_07365</name>
</gene>
<reference evidence="2 3" key="1">
    <citation type="submission" date="2019-09" db="EMBL/GenBank/DDBJ databases">
        <title>Goodfellowia gen. nov., a new genus of the Pseudonocardineae related to Actinoalloteichus, containing Goodfellowia coeruleoviolacea gen. nov., comb. nov. gen. nov., comb. nov.</title>
        <authorList>
            <person name="Labeda D."/>
        </authorList>
    </citation>
    <scope>NUCLEOTIDE SEQUENCE [LARGE SCALE GENOMIC DNA]</scope>
    <source>
        <strain evidence="2 3">AN110305</strain>
    </source>
</reference>
<comment type="caution">
    <text evidence="2">The sequence shown here is derived from an EMBL/GenBank/DDBJ whole genome shotgun (WGS) entry which is preliminary data.</text>
</comment>
<evidence type="ECO:0000259" key="1">
    <source>
        <dbReference type="Pfam" id="PF11716"/>
    </source>
</evidence>
<organism evidence="2 3">
    <name type="scientific">Solihabitans fulvus</name>
    <dbReference type="NCBI Taxonomy" id="1892852"/>
    <lineage>
        <taxon>Bacteria</taxon>
        <taxon>Bacillati</taxon>
        <taxon>Actinomycetota</taxon>
        <taxon>Actinomycetes</taxon>
        <taxon>Pseudonocardiales</taxon>
        <taxon>Pseudonocardiaceae</taxon>
        <taxon>Solihabitans</taxon>
    </lineage>
</organism>
<dbReference type="GO" id="GO:0005886">
    <property type="term" value="C:plasma membrane"/>
    <property type="evidence" value="ECO:0007669"/>
    <property type="project" value="TreeGrafter"/>
</dbReference>
<dbReference type="InterPro" id="IPR024344">
    <property type="entry name" value="MDMPI_metal-binding"/>
</dbReference>
<dbReference type="AlphaFoldDB" id="A0A5B2XNE2"/>
<protein>
    <submittedName>
        <fullName evidence="2">Maleylpyruvate isomerase family protein</fullName>
    </submittedName>
</protein>
<dbReference type="InterPro" id="IPR017517">
    <property type="entry name" value="Maleyloyr_isom"/>
</dbReference>
<dbReference type="GO" id="GO:0046872">
    <property type="term" value="F:metal ion binding"/>
    <property type="evidence" value="ECO:0007669"/>
    <property type="project" value="InterPro"/>
</dbReference>
<accession>A0A5B2XNE2</accession>
<dbReference type="Proteomes" id="UP000323454">
    <property type="component" value="Unassembled WGS sequence"/>
</dbReference>